<gene>
    <name evidence="1" type="ORF">H9808_02550</name>
</gene>
<accession>A0A9D2G1Y5</accession>
<reference evidence="1" key="1">
    <citation type="journal article" date="2021" name="PeerJ">
        <title>Extensive microbial diversity within the chicken gut microbiome revealed by metagenomics and culture.</title>
        <authorList>
            <person name="Gilroy R."/>
            <person name="Ravi A."/>
            <person name="Getino M."/>
            <person name="Pursley I."/>
            <person name="Horton D.L."/>
            <person name="Alikhan N.F."/>
            <person name="Baker D."/>
            <person name="Gharbi K."/>
            <person name="Hall N."/>
            <person name="Watson M."/>
            <person name="Adriaenssens E.M."/>
            <person name="Foster-Nyarko E."/>
            <person name="Jarju S."/>
            <person name="Secka A."/>
            <person name="Antonio M."/>
            <person name="Oren A."/>
            <person name="Chaudhuri R.R."/>
            <person name="La Ragione R."/>
            <person name="Hildebrand F."/>
            <person name="Pallen M.J."/>
        </authorList>
    </citation>
    <scope>NUCLEOTIDE SEQUENCE</scope>
    <source>
        <strain evidence="1">CHK169-4300</strain>
    </source>
</reference>
<organism evidence="1 2">
    <name type="scientific">Candidatus Atopostipes pullistercoris</name>
    <dbReference type="NCBI Taxonomy" id="2838467"/>
    <lineage>
        <taxon>Bacteria</taxon>
        <taxon>Bacillati</taxon>
        <taxon>Bacillota</taxon>
        <taxon>Bacilli</taxon>
        <taxon>Lactobacillales</taxon>
        <taxon>Carnobacteriaceae</taxon>
        <taxon>Atopostipes</taxon>
    </lineage>
</organism>
<comment type="caution">
    <text evidence="1">The sequence shown here is derived from an EMBL/GenBank/DDBJ whole genome shotgun (WGS) entry which is preliminary data.</text>
</comment>
<protein>
    <submittedName>
        <fullName evidence="1">Phage tail family protein</fullName>
    </submittedName>
</protein>
<dbReference type="EMBL" id="DXAZ01000036">
    <property type="protein sequence ID" value="HIZ70630.1"/>
    <property type="molecule type" value="Genomic_DNA"/>
</dbReference>
<reference evidence="1" key="2">
    <citation type="submission" date="2021-04" db="EMBL/GenBank/DDBJ databases">
        <authorList>
            <person name="Gilroy R."/>
        </authorList>
    </citation>
    <scope>NUCLEOTIDE SEQUENCE</scope>
    <source>
        <strain evidence="1">CHK169-4300</strain>
    </source>
</reference>
<proteinExistence type="predicted"/>
<name>A0A9D2G1Y5_9LACT</name>
<sequence>FKIYDLNYKEVSLPVERLGYGMKALDISIGPIIYDTVYSNGNRADTPIKRYPKDREVSINILTTSADTIDWRMKRDKVHSFFRRLGVFYVAESYQPFKLLKVMLDEGYEVDRPVTRWGLAEIPLKIIDTPFKQSLYTTGTIGSEGMLFNNKWAYGMGTWFAETYWQYEFTGVKPTFYNAGDEEVKLIQQKESLITLKINAVPTNGLIDIDDGVTTFKLWYDFKVGDVIRIHGKHVTLNGKNVLGDTNFNFLTIKTGWNYWDVRGVPGNDYEFKIDFRYLYD</sequence>
<dbReference type="Proteomes" id="UP000824106">
    <property type="component" value="Unassembled WGS sequence"/>
</dbReference>
<feature type="non-terminal residue" evidence="1">
    <location>
        <position position="1"/>
    </location>
</feature>
<evidence type="ECO:0000313" key="2">
    <source>
        <dbReference type="Proteomes" id="UP000824106"/>
    </source>
</evidence>
<dbReference type="AlphaFoldDB" id="A0A9D2G1Y5"/>
<evidence type="ECO:0000313" key="1">
    <source>
        <dbReference type="EMBL" id="HIZ70630.1"/>
    </source>
</evidence>